<proteinExistence type="inferred from homology"/>
<sequence length="502" mass="57790">MRCYVPTLDKPLMRFFAWYTRYLLVDYYQLFIILPVALTCFLGFGIYWAKELTLLDARKLYTPVGAPCWEEERVMKELWPIRIDEFLPERTFEWNRHLYVIVHGRQDSNGTYPNILEDKYLNEIELLEKSIAENVTFPMRKEWRSNSTAHINETVHFQDICLSWYGECYRQTNIVKLLKHRQELERNGIAVTFPRANTKGTPIYLAFNVGGVKSATGMRLYYFMRFDTEEINRISMKFEDEASQFITNTFASNPLIEVHVQHSRFVDMGLTKNANRLKPYFSVTVVVLILFTTVYALKWNIGNNGQTCYVQIDWLRSKPLLALAGVMSSGMAILSGIGLLLWFGMFFAEITLIAPFLVLSIGVDDMFIAVAAWHNTELKYPGKTHEVLKERMVEAMSESAVAIFITSITDVFSFAIGCWTDIIAVKGFCAMTSACMFFTFLYQITFFAAVMIISGKLELEGRNACIPCVQTLDPYNIDQSDCFKKKNNGICLFAFLESKVSK</sequence>
<name>A0A0N4VNQ5_ENTVE</name>
<evidence type="ECO:0000256" key="1">
    <source>
        <dbReference type="ARBA" id="ARBA00004141"/>
    </source>
</evidence>
<dbReference type="WBParaSite" id="EVEC_0001262301-mRNA-1">
    <property type="protein sequence ID" value="EVEC_0001262301-mRNA-1"/>
    <property type="gene ID" value="EVEC_0001262301"/>
</dbReference>
<keyword evidence="10" id="KW-1185">Reference proteome</keyword>
<evidence type="ECO:0000313" key="10">
    <source>
        <dbReference type="Proteomes" id="UP000274131"/>
    </source>
</evidence>
<reference evidence="9 10" key="2">
    <citation type="submission" date="2018-10" db="EMBL/GenBank/DDBJ databases">
        <authorList>
            <consortium name="Pathogen Informatics"/>
        </authorList>
    </citation>
    <scope>NUCLEOTIDE SEQUENCE [LARGE SCALE GENOMIC DNA]</scope>
</reference>
<dbReference type="OrthoDB" id="6510177at2759"/>
<dbReference type="SUPFAM" id="SSF82866">
    <property type="entry name" value="Multidrug efflux transporter AcrB transmembrane domain"/>
    <property type="match status" value="1"/>
</dbReference>
<dbReference type="InterPro" id="IPR051697">
    <property type="entry name" value="Patched_domain-protein"/>
</dbReference>
<protein>
    <submittedName>
        <fullName evidence="11">SSD domain-containing protein</fullName>
    </submittedName>
</protein>
<evidence type="ECO:0000313" key="11">
    <source>
        <dbReference type="WBParaSite" id="EVEC_0001262301-mRNA-1"/>
    </source>
</evidence>
<dbReference type="GO" id="GO:0030659">
    <property type="term" value="C:cytoplasmic vesicle membrane"/>
    <property type="evidence" value="ECO:0007669"/>
    <property type="project" value="TreeGrafter"/>
</dbReference>
<dbReference type="PANTHER" id="PTHR10796">
    <property type="entry name" value="PATCHED-RELATED"/>
    <property type="match status" value="1"/>
</dbReference>
<feature type="transmembrane region" description="Helical" evidence="7">
    <location>
        <begin position="434"/>
        <end position="453"/>
    </location>
</feature>
<feature type="transmembrane region" description="Helical" evidence="7">
    <location>
        <begin position="27"/>
        <end position="49"/>
    </location>
</feature>
<keyword evidence="5 7" id="KW-0472">Membrane</keyword>
<evidence type="ECO:0000256" key="3">
    <source>
        <dbReference type="ARBA" id="ARBA00022692"/>
    </source>
</evidence>
<feature type="transmembrane region" description="Helical" evidence="7">
    <location>
        <begin position="321"/>
        <end position="343"/>
    </location>
</feature>
<dbReference type="PANTHER" id="PTHR10796:SF91">
    <property type="entry name" value="SSD DOMAIN-CONTAINING PROTEIN"/>
    <property type="match status" value="1"/>
</dbReference>
<evidence type="ECO:0000313" key="9">
    <source>
        <dbReference type="EMBL" id="VDD97050.1"/>
    </source>
</evidence>
<dbReference type="InterPro" id="IPR003392">
    <property type="entry name" value="PTHD_SSD"/>
</dbReference>
<keyword evidence="6" id="KW-0325">Glycoprotein</keyword>
<dbReference type="PROSITE" id="PS50156">
    <property type="entry name" value="SSD"/>
    <property type="match status" value="1"/>
</dbReference>
<organism evidence="11">
    <name type="scientific">Enterobius vermicularis</name>
    <name type="common">Human pinworm</name>
    <dbReference type="NCBI Taxonomy" id="51028"/>
    <lineage>
        <taxon>Eukaryota</taxon>
        <taxon>Metazoa</taxon>
        <taxon>Ecdysozoa</taxon>
        <taxon>Nematoda</taxon>
        <taxon>Chromadorea</taxon>
        <taxon>Rhabditida</taxon>
        <taxon>Spirurina</taxon>
        <taxon>Oxyuridomorpha</taxon>
        <taxon>Oxyuroidea</taxon>
        <taxon>Oxyuridae</taxon>
        <taxon>Enterobius</taxon>
    </lineage>
</organism>
<keyword evidence="3 7" id="KW-0812">Transmembrane</keyword>
<comment type="subcellular location">
    <subcellularLocation>
        <location evidence="1">Membrane</location>
        <topology evidence="1">Multi-pass membrane protein</topology>
    </subcellularLocation>
</comment>
<evidence type="ECO:0000259" key="8">
    <source>
        <dbReference type="PROSITE" id="PS50156"/>
    </source>
</evidence>
<feature type="transmembrane region" description="Helical" evidence="7">
    <location>
        <begin position="350"/>
        <end position="373"/>
    </location>
</feature>
<dbReference type="GO" id="GO:0006897">
    <property type="term" value="P:endocytosis"/>
    <property type="evidence" value="ECO:0007669"/>
    <property type="project" value="TreeGrafter"/>
</dbReference>
<evidence type="ECO:0000256" key="7">
    <source>
        <dbReference type="SAM" id="Phobius"/>
    </source>
</evidence>
<dbReference type="InterPro" id="IPR000731">
    <property type="entry name" value="SSD"/>
</dbReference>
<dbReference type="EMBL" id="UXUI01012721">
    <property type="protein sequence ID" value="VDD97050.1"/>
    <property type="molecule type" value="Genomic_DNA"/>
</dbReference>
<feature type="transmembrane region" description="Helical" evidence="7">
    <location>
        <begin position="400"/>
        <end position="422"/>
    </location>
</feature>
<evidence type="ECO:0000256" key="4">
    <source>
        <dbReference type="ARBA" id="ARBA00022989"/>
    </source>
</evidence>
<dbReference type="GO" id="GO:0005886">
    <property type="term" value="C:plasma membrane"/>
    <property type="evidence" value="ECO:0007669"/>
    <property type="project" value="TreeGrafter"/>
</dbReference>
<gene>
    <name evidence="9" type="ORF">EVEC_LOCUS11801</name>
</gene>
<evidence type="ECO:0000256" key="5">
    <source>
        <dbReference type="ARBA" id="ARBA00023136"/>
    </source>
</evidence>
<evidence type="ECO:0000256" key="6">
    <source>
        <dbReference type="ARBA" id="ARBA00023180"/>
    </source>
</evidence>
<evidence type="ECO:0000256" key="2">
    <source>
        <dbReference type="ARBA" id="ARBA00005585"/>
    </source>
</evidence>
<dbReference type="AlphaFoldDB" id="A0A0N4VNQ5"/>
<comment type="similarity">
    <text evidence="2">Belongs to the patched family.</text>
</comment>
<dbReference type="Gene3D" id="1.20.1640.10">
    <property type="entry name" value="Multidrug efflux transporter AcrB transmembrane domain"/>
    <property type="match status" value="1"/>
</dbReference>
<dbReference type="GO" id="GO:0018996">
    <property type="term" value="P:molting cycle, collagen and cuticulin-based cuticle"/>
    <property type="evidence" value="ECO:0007669"/>
    <property type="project" value="TreeGrafter"/>
</dbReference>
<feature type="domain" description="SSD" evidence="8">
    <location>
        <begin position="279"/>
        <end position="453"/>
    </location>
</feature>
<accession>A0A0N4VNQ5</accession>
<feature type="transmembrane region" description="Helical" evidence="7">
    <location>
        <begin position="280"/>
        <end position="301"/>
    </location>
</feature>
<dbReference type="Proteomes" id="UP000274131">
    <property type="component" value="Unassembled WGS sequence"/>
</dbReference>
<keyword evidence="4 7" id="KW-1133">Transmembrane helix</keyword>
<dbReference type="Pfam" id="PF02460">
    <property type="entry name" value="Patched"/>
    <property type="match status" value="1"/>
</dbReference>
<reference evidence="11" key="1">
    <citation type="submission" date="2017-02" db="UniProtKB">
        <authorList>
            <consortium name="WormBaseParasite"/>
        </authorList>
    </citation>
    <scope>IDENTIFICATION</scope>
</reference>